<sequence length="66" mass="6800">MAYRTEIMALLGLALGAAALAAIVTTDTYAQAAQAEASGVHALTQQWQADGEQLACAADAVRTVHQ</sequence>
<dbReference type="EMBL" id="JACEZS010000009">
    <property type="protein sequence ID" value="MBA5606171.1"/>
    <property type="molecule type" value="Genomic_DNA"/>
</dbReference>
<evidence type="ECO:0000313" key="3">
    <source>
        <dbReference type="Proteomes" id="UP000566711"/>
    </source>
</evidence>
<evidence type="ECO:0000256" key="1">
    <source>
        <dbReference type="SAM" id="SignalP"/>
    </source>
</evidence>
<organism evidence="2 3">
    <name type="scientific">Rugamonas fusca</name>
    <dbReference type="NCBI Taxonomy" id="2758568"/>
    <lineage>
        <taxon>Bacteria</taxon>
        <taxon>Pseudomonadati</taxon>
        <taxon>Pseudomonadota</taxon>
        <taxon>Betaproteobacteria</taxon>
        <taxon>Burkholderiales</taxon>
        <taxon>Oxalobacteraceae</taxon>
        <taxon>Telluria group</taxon>
        <taxon>Rugamonas</taxon>
    </lineage>
</organism>
<evidence type="ECO:0000313" key="2">
    <source>
        <dbReference type="EMBL" id="MBA5606171.1"/>
    </source>
</evidence>
<gene>
    <name evidence="2" type="ORF">H3H36_12490</name>
</gene>
<protein>
    <submittedName>
        <fullName evidence="2">Uncharacterized protein</fullName>
    </submittedName>
</protein>
<proteinExistence type="predicted"/>
<accession>A0A7W2I763</accession>
<feature type="chain" id="PRO_5030960043" evidence="1">
    <location>
        <begin position="22"/>
        <end position="66"/>
    </location>
</feature>
<keyword evidence="1" id="KW-0732">Signal</keyword>
<dbReference type="AlphaFoldDB" id="A0A7W2I763"/>
<feature type="signal peptide" evidence="1">
    <location>
        <begin position="1"/>
        <end position="21"/>
    </location>
</feature>
<comment type="caution">
    <text evidence="2">The sequence shown here is derived from an EMBL/GenBank/DDBJ whole genome shotgun (WGS) entry which is preliminary data.</text>
</comment>
<name>A0A7W2I763_9BURK</name>
<keyword evidence="3" id="KW-1185">Reference proteome</keyword>
<dbReference type="RefSeq" id="WP_182217967.1">
    <property type="nucleotide sequence ID" value="NZ_JACEZS010000009.1"/>
</dbReference>
<reference evidence="2 3" key="1">
    <citation type="submission" date="2020-07" db="EMBL/GenBank/DDBJ databases">
        <title>Novel species isolated from subtropical streams in China.</title>
        <authorList>
            <person name="Lu H."/>
        </authorList>
    </citation>
    <scope>NUCLEOTIDE SEQUENCE [LARGE SCALE GENOMIC DNA]</scope>
    <source>
        <strain evidence="2 3">FT3S</strain>
    </source>
</reference>
<dbReference type="Proteomes" id="UP000566711">
    <property type="component" value="Unassembled WGS sequence"/>
</dbReference>